<gene>
    <name evidence="1" type="ORF">OVA965_LOCUS15923</name>
    <name evidence="2" type="ORF">TMI583_LOCUS15932</name>
</gene>
<reference evidence="1" key="1">
    <citation type="submission" date="2021-02" db="EMBL/GenBank/DDBJ databases">
        <authorList>
            <person name="Nowell W R."/>
        </authorList>
    </citation>
    <scope>NUCLEOTIDE SEQUENCE</scope>
</reference>
<organism evidence="1 3">
    <name type="scientific">Didymodactylos carnosus</name>
    <dbReference type="NCBI Taxonomy" id="1234261"/>
    <lineage>
        <taxon>Eukaryota</taxon>
        <taxon>Metazoa</taxon>
        <taxon>Spiralia</taxon>
        <taxon>Gnathifera</taxon>
        <taxon>Rotifera</taxon>
        <taxon>Eurotatoria</taxon>
        <taxon>Bdelloidea</taxon>
        <taxon>Philodinida</taxon>
        <taxon>Philodinidae</taxon>
        <taxon>Didymodactylos</taxon>
    </lineage>
</organism>
<proteinExistence type="predicted"/>
<dbReference type="EMBL" id="CAJNOK010007274">
    <property type="protein sequence ID" value="CAF1029663.1"/>
    <property type="molecule type" value="Genomic_DNA"/>
</dbReference>
<feature type="non-terminal residue" evidence="1">
    <location>
        <position position="1"/>
    </location>
</feature>
<accession>A0A8S2DYE5</accession>
<evidence type="ECO:0000313" key="2">
    <source>
        <dbReference type="EMBL" id="CAF3797975.1"/>
    </source>
</evidence>
<name>A0A8S2DYE5_9BILA</name>
<dbReference type="AlphaFoldDB" id="A0A8S2DYE5"/>
<dbReference type="Proteomes" id="UP000682733">
    <property type="component" value="Unassembled WGS sequence"/>
</dbReference>
<evidence type="ECO:0000313" key="1">
    <source>
        <dbReference type="EMBL" id="CAF1029663.1"/>
    </source>
</evidence>
<evidence type="ECO:0000313" key="3">
    <source>
        <dbReference type="Proteomes" id="UP000677228"/>
    </source>
</evidence>
<sequence>INRILEHKIEVKNIIASRPMVTLFFECVFEKIQNNDDYGPFDDEYFETNLNRLKDFYLTFDDRDTIVMPLINAYDCIFTRLAHVSHPNKGLTFEDLIAKLNILAKQYKEQRTRDTEDEDEINPYINFTNIIERYKVRFHYTNSYPLFDINDFSFNDKLSGTAMIAYLRYCSYNYYEAAAFSLSALLENEENFIENFPRSITALQISISTKYCDEIILNLLFEQGTNLIEYLTNLNEPNDGKNDEGEEKDNNQHWINFNIIKFNGKFFVFIIDSFECNVLHYIQISSSNCLMTDCTI</sequence>
<protein>
    <submittedName>
        <fullName evidence="1">Uncharacterized protein</fullName>
    </submittedName>
</protein>
<dbReference type="EMBL" id="CAJOBA010007285">
    <property type="protein sequence ID" value="CAF3797975.1"/>
    <property type="molecule type" value="Genomic_DNA"/>
</dbReference>
<dbReference type="Proteomes" id="UP000677228">
    <property type="component" value="Unassembled WGS sequence"/>
</dbReference>
<comment type="caution">
    <text evidence="1">The sequence shown here is derived from an EMBL/GenBank/DDBJ whole genome shotgun (WGS) entry which is preliminary data.</text>
</comment>